<protein>
    <recommendedName>
        <fullName evidence="4">DUF899 domain-containing protein</fullName>
    </recommendedName>
</protein>
<feature type="coiled-coil region" evidence="1">
    <location>
        <begin position="19"/>
        <end position="46"/>
    </location>
</feature>
<name>A0A7I9WTL7_9MYCO</name>
<gene>
    <name evidence="2" type="ORF">MMUR_48340</name>
</gene>
<evidence type="ECO:0008006" key="4">
    <source>
        <dbReference type="Google" id="ProtNLM"/>
    </source>
</evidence>
<keyword evidence="3" id="KW-1185">Reference proteome</keyword>
<dbReference type="AlphaFoldDB" id="A0A7I9WTL7"/>
<accession>A0A7I9WTL7</accession>
<dbReference type="InterPro" id="IPR010296">
    <property type="entry name" value="DUF899_thioredox"/>
</dbReference>
<evidence type="ECO:0000313" key="2">
    <source>
        <dbReference type="EMBL" id="GFG60698.1"/>
    </source>
</evidence>
<dbReference type="Proteomes" id="UP000465241">
    <property type="component" value="Unassembled WGS sequence"/>
</dbReference>
<evidence type="ECO:0000256" key="1">
    <source>
        <dbReference type="SAM" id="Coils"/>
    </source>
</evidence>
<organism evidence="2 3">
    <name type="scientific">Mycolicibacterium murale</name>
    <dbReference type="NCBI Taxonomy" id="182220"/>
    <lineage>
        <taxon>Bacteria</taxon>
        <taxon>Bacillati</taxon>
        <taxon>Actinomycetota</taxon>
        <taxon>Actinomycetes</taxon>
        <taxon>Mycobacteriales</taxon>
        <taxon>Mycobacteriaceae</taxon>
        <taxon>Mycolicibacterium</taxon>
    </lineage>
</organism>
<evidence type="ECO:0000313" key="3">
    <source>
        <dbReference type="Proteomes" id="UP000465241"/>
    </source>
</evidence>
<dbReference type="EMBL" id="BLKT01000003">
    <property type="protein sequence ID" value="GFG60698.1"/>
    <property type="molecule type" value="Genomic_DNA"/>
</dbReference>
<comment type="caution">
    <text evidence="2">The sequence shown here is derived from an EMBL/GenBank/DDBJ whole genome shotgun (WGS) entry which is preliminary data.</text>
</comment>
<keyword evidence="1" id="KW-0175">Coiled coil</keyword>
<proteinExistence type="predicted"/>
<reference evidence="2 3" key="1">
    <citation type="journal article" date="2019" name="Emerg. Microbes Infect.">
        <title>Comprehensive subspecies identification of 175 nontuberculous mycobacteria species based on 7547 genomic profiles.</title>
        <authorList>
            <person name="Matsumoto Y."/>
            <person name="Kinjo T."/>
            <person name="Motooka D."/>
            <person name="Nabeya D."/>
            <person name="Jung N."/>
            <person name="Uechi K."/>
            <person name="Horii T."/>
            <person name="Iida T."/>
            <person name="Fujita J."/>
            <person name="Nakamura S."/>
        </authorList>
    </citation>
    <scope>NUCLEOTIDE SEQUENCE [LARGE SCALE GENOMIC DNA]</scope>
    <source>
        <strain evidence="2 3">JCM 13392</strain>
    </source>
</reference>
<dbReference type="RefSeq" id="WP_193490720.1">
    <property type="nucleotide sequence ID" value="NZ_BAAAMC010000019.1"/>
</dbReference>
<dbReference type="Pfam" id="PF05988">
    <property type="entry name" value="DUF899"/>
    <property type="match status" value="1"/>
</dbReference>
<sequence length="236" mass="26386">MTAESETDKVTALPPVVDVDTWRSALADLRRREKAATRELDAIAAQRRRLPMVEMPEYTLQGAQGPVSLADIFEGRHQLIVYNHMWTDGAQWQCGGCTGFTSQFTRLEFLDNYDARFVIVTNGPIDEALAYREKVGNRMDWYSSAQSSFGADVDAGPGEGFGVNVFLRDGDTVYRTWHTNGRGTEQLSHTFALIDVLPWGRQEEWLDSPDGWPSRPTYSGWLDSPDIAAAYGGARD</sequence>